<keyword evidence="1" id="KW-0472">Membrane</keyword>
<dbReference type="Proteomes" id="UP000254291">
    <property type="component" value="Unassembled WGS sequence"/>
</dbReference>
<feature type="transmembrane region" description="Helical" evidence="1">
    <location>
        <begin position="35"/>
        <end position="51"/>
    </location>
</feature>
<organism evidence="2 3">
    <name type="scientific">Mycolicibacterium gilvum</name>
    <dbReference type="NCBI Taxonomy" id="1804"/>
    <lineage>
        <taxon>Bacteria</taxon>
        <taxon>Bacillati</taxon>
        <taxon>Actinomycetota</taxon>
        <taxon>Actinomycetes</taxon>
        <taxon>Mycobacteriales</taxon>
        <taxon>Mycobacteriaceae</taxon>
        <taxon>Mycolicibacterium</taxon>
    </lineage>
</organism>
<evidence type="ECO:0008006" key="4">
    <source>
        <dbReference type="Google" id="ProtNLM"/>
    </source>
</evidence>
<evidence type="ECO:0000256" key="1">
    <source>
        <dbReference type="SAM" id="Phobius"/>
    </source>
</evidence>
<accession>A0A378SJG8</accession>
<evidence type="ECO:0000313" key="3">
    <source>
        <dbReference type="Proteomes" id="UP000254291"/>
    </source>
</evidence>
<gene>
    <name evidence="2" type="ORF">NCTC10742_01499</name>
</gene>
<sequence>MGTSVAAVAIVLVLGLCHLRNRRHPGWLASADGRFYVTSGYSLTAVAAYWLTAAPTATSWEWALGNAWTLVAMVFFVHGFALLRQVTLAHAHSAQAIESIDASSAPARSNPLPS</sequence>
<feature type="transmembrane region" description="Helical" evidence="1">
    <location>
        <begin position="63"/>
        <end position="83"/>
    </location>
</feature>
<proteinExistence type="predicted"/>
<dbReference type="AlphaFoldDB" id="A0A378SJG8"/>
<reference evidence="2 3" key="1">
    <citation type="submission" date="2018-06" db="EMBL/GenBank/DDBJ databases">
        <authorList>
            <consortium name="Pathogen Informatics"/>
            <person name="Doyle S."/>
        </authorList>
    </citation>
    <scope>NUCLEOTIDE SEQUENCE [LARGE SCALE GENOMIC DNA]</scope>
    <source>
        <strain evidence="2 3">NCTC10742</strain>
    </source>
</reference>
<evidence type="ECO:0000313" key="2">
    <source>
        <dbReference type="EMBL" id="STZ42288.1"/>
    </source>
</evidence>
<keyword evidence="1" id="KW-0812">Transmembrane</keyword>
<dbReference type="EMBL" id="UGQM01000001">
    <property type="protein sequence ID" value="STZ42288.1"/>
    <property type="molecule type" value="Genomic_DNA"/>
</dbReference>
<keyword evidence="1" id="KW-1133">Transmembrane helix</keyword>
<dbReference type="RefSeq" id="WP_115326889.1">
    <property type="nucleotide sequence ID" value="NZ_JACKST010000096.1"/>
</dbReference>
<name>A0A378SJG8_9MYCO</name>
<protein>
    <recommendedName>
        <fullName evidence="4">Transmembrane protein</fullName>
    </recommendedName>
</protein>